<keyword evidence="5" id="KW-1185">Reference proteome</keyword>
<dbReference type="PROSITE" id="PS50916">
    <property type="entry name" value="RABBD"/>
    <property type="match status" value="1"/>
</dbReference>
<dbReference type="PANTHER" id="PTHR45729:SF3">
    <property type="entry name" value="RABPHILIN-3A"/>
    <property type="match status" value="1"/>
</dbReference>
<keyword evidence="2" id="KW-0479">Metal-binding</keyword>
<name>A0A3Q2NQ70_FUNHE</name>
<evidence type="ECO:0000259" key="3">
    <source>
        <dbReference type="PROSITE" id="PS50916"/>
    </source>
</evidence>
<dbReference type="GO" id="GO:0046872">
    <property type="term" value="F:metal ion binding"/>
    <property type="evidence" value="ECO:0007669"/>
    <property type="project" value="UniProtKB-KW"/>
</dbReference>
<dbReference type="GO" id="GO:0061669">
    <property type="term" value="P:spontaneous neurotransmitter secretion"/>
    <property type="evidence" value="ECO:0007669"/>
    <property type="project" value="TreeGrafter"/>
</dbReference>
<dbReference type="GO" id="GO:0098850">
    <property type="term" value="C:extrinsic component of synaptic vesicle membrane"/>
    <property type="evidence" value="ECO:0007669"/>
    <property type="project" value="TreeGrafter"/>
</dbReference>
<dbReference type="GO" id="GO:0006887">
    <property type="term" value="P:exocytosis"/>
    <property type="evidence" value="ECO:0007669"/>
    <property type="project" value="TreeGrafter"/>
</dbReference>
<dbReference type="Proteomes" id="UP000265000">
    <property type="component" value="Unplaced"/>
</dbReference>
<accession>A0A3Q2NQ70</accession>
<dbReference type="GO" id="GO:0017158">
    <property type="term" value="P:regulation of calcium ion-dependent exocytosis"/>
    <property type="evidence" value="ECO:0007669"/>
    <property type="project" value="TreeGrafter"/>
</dbReference>
<evidence type="ECO:0000313" key="4">
    <source>
        <dbReference type="Ensembl" id="ENSFHEP00000001135.1"/>
    </source>
</evidence>
<dbReference type="Pfam" id="PF02318">
    <property type="entry name" value="FYVE_2"/>
    <property type="match status" value="1"/>
</dbReference>
<dbReference type="GO" id="GO:0045211">
    <property type="term" value="C:postsynaptic membrane"/>
    <property type="evidence" value="ECO:0007669"/>
    <property type="project" value="TreeGrafter"/>
</dbReference>
<proteinExistence type="predicted"/>
<dbReference type="InterPro" id="IPR013083">
    <property type="entry name" value="Znf_RING/FYVE/PHD"/>
</dbReference>
<evidence type="ECO:0000256" key="1">
    <source>
        <dbReference type="ARBA" id="ARBA00004250"/>
    </source>
</evidence>
<dbReference type="GeneTree" id="ENSGT00940000157468"/>
<protein>
    <recommendedName>
        <fullName evidence="3">RabBD domain-containing protein</fullName>
    </recommendedName>
</protein>
<dbReference type="InterPro" id="IPR011011">
    <property type="entry name" value="Znf_FYVE_PHD"/>
</dbReference>
<dbReference type="SUPFAM" id="SSF57903">
    <property type="entry name" value="FYVE/PHD zinc finger"/>
    <property type="match status" value="1"/>
</dbReference>
<dbReference type="PANTHER" id="PTHR45729">
    <property type="entry name" value="RABPHILIN, ISOFORM A"/>
    <property type="match status" value="1"/>
</dbReference>
<dbReference type="InterPro" id="IPR043566">
    <property type="entry name" value="Rabphilin/DOC2/Noc2"/>
</dbReference>
<dbReference type="GO" id="GO:0043005">
    <property type="term" value="C:neuron projection"/>
    <property type="evidence" value="ECO:0007669"/>
    <property type="project" value="TreeGrafter"/>
</dbReference>
<sequence>VCALHVSRTDLTDEEKEIINSVLARAAMMEAMEQQRIERLSSRLDNIKKTACGDGQSHCLLCGASFGAQGVTAVLCAQCKKALTGFSSTVPLYLAASIAS</sequence>
<reference evidence="4" key="2">
    <citation type="submission" date="2025-09" db="UniProtKB">
        <authorList>
            <consortium name="Ensembl"/>
        </authorList>
    </citation>
    <scope>IDENTIFICATION</scope>
</reference>
<dbReference type="GO" id="GO:0006886">
    <property type="term" value="P:intracellular protein transport"/>
    <property type="evidence" value="ECO:0007669"/>
    <property type="project" value="InterPro"/>
</dbReference>
<reference evidence="4" key="1">
    <citation type="submission" date="2025-08" db="UniProtKB">
        <authorList>
            <consortium name="Ensembl"/>
        </authorList>
    </citation>
    <scope>IDENTIFICATION</scope>
</reference>
<feature type="domain" description="RabBD" evidence="3">
    <location>
        <begin position="5"/>
        <end position="69"/>
    </location>
</feature>
<dbReference type="AlphaFoldDB" id="A0A3Q2NQ70"/>
<organism evidence="4 5">
    <name type="scientific">Fundulus heteroclitus</name>
    <name type="common">Killifish</name>
    <name type="synonym">Mummichog</name>
    <dbReference type="NCBI Taxonomy" id="8078"/>
    <lineage>
        <taxon>Eukaryota</taxon>
        <taxon>Metazoa</taxon>
        <taxon>Chordata</taxon>
        <taxon>Craniata</taxon>
        <taxon>Vertebrata</taxon>
        <taxon>Euteleostomi</taxon>
        <taxon>Actinopterygii</taxon>
        <taxon>Neopterygii</taxon>
        <taxon>Teleostei</taxon>
        <taxon>Neoteleostei</taxon>
        <taxon>Acanthomorphata</taxon>
        <taxon>Ovalentaria</taxon>
        <taxon>Atherinomorphae</taxon>
        <taxon>Cyprinodontiformes</taxon>
        <taxon>Fundulidae</taxon>
        <taxon>Fundulus</taxon>
    </lineage>
</organism>
<dbReference type="STRING" id="8078.ENSFHEP00000001135"/>
<dbReference type="Ensembl" id="ENSFHET00000014386.1">
    <property type="protein sequence ID" value="ENSFHEP00000001135.1"/>
    <property type="gene ID" value="ENSFHEG00000001885.1"/>
</dbReference>
<dbReference type="InterPro" id="IPR041282">
    <property type="entry name" value="FYVE_2"/>
</dbReference>
<dbReference type="InterPro" id="IPR010911">
    <property type="entry name" value="Rab_BD"/>
</dbReference>
<comment type="subcellular location">
    <subcellularLocation>
        <location evidence="1">Cytoplasmic vesicle</location>
        <location evidence="1">Secretory vesicle membrane</location>
    </subcellularLocation>
</comment>
<evidence type="ECO:0000256" key="2">
    <source>
        <dbReference type="ARBA" id="ARBA00022723"/>
    </source>
</evidence>
<evidence type="ECO:0000313" key="5">
    <source>
        <dbReference type="Proteomes" id="UP000265000"/>
    </source>
</evidence>
<dbReference type="GO" id="GO:0031267">
    <property type="term" value="F:small GTPase binding"/>
    <property type="evidence" value="ECO:0007669"/>
    <property type="project" value="InterPro"/>
</dbReference>
<dbReference type="Gene3D" id="3.30.40.10">
    <property type="entry name" value="Zinc/RING finger domain, C3HC4 (zinc finger)"/>
    <property type="match status" value="1"/>
</dbReference>